<keyword evidence="3 5" id="KW-1133">Transmembrane helix</keyword>
<dbReference type="Pfam" id="PF12698">
    <property type="entry name" value="ABC2_membrane_3"/>
    <property type="match status" value="1"/>
</dbReference>
<feature type="transmembrane region" description="Helical" evidence="5">
    <location>
        <begin position="177"/>
        <end position="195"/>
    </location>
</feature>
<comment type="subcellular location">
    <subcellularLocation>
        <location evidence="1">Membrane</location>
        <topology evidence="1">Multi-pass membrane protein</topology>
    </subcellularLocation>
</comment>
<evidence type="ECO:0000256" key="4">
    <source>
        <dbReference type="ARBA" id="ARBA00023136"/>
    </source>
</evidence>
<feature type="transmembrane region" description="Helical" evidence="5">
    <location>
        <begin position="83"/>
        <end position="108"/>
    </location>
</feature>
<evidence type="ECO:0000256" key="2">
    <source>
        <dbReference type="ARBA" id="ARBA00022692"/>
    </source>
</evidence>
<gene>
    <name evidence="7" type="ORF">N5B56_11235</name>
</gene>
<keyword evidence="4 5" id="KW-0472">Membrane</keyword>
<evidence type="ECO:0000313" key="8">
    <source>
        <dbReference type="Proteomes" id="UP001431199"/>
    </source>
</evidence>
<dbReference type="EMBL" id="JAODBU010000011">
    <property type="protein sequence ID" value="MCT7399652.1"/>
    <property type="molecule type" value="Genomic_DNA"/>
</dbReference>
<feature type="transmembrane region" description="Helical" evidence="5">
    <location>
        <begin position="48"/>
        <end position="71"/>
    </location>
</feature>
<feature type="transmembrane region" description="Helical" evidence="5">
    <location>
        <begin position="120"/>
        <end position="141"/>
    </location>
</feature>
<name>A0ABT2M5H6_9FIRM</name>
<evidence type="ECO:0000256" key="5">
    <source>
        <dbReference type="SAM" id="Phobius"/>
    </source>
</evidence>
<feature type="transmembrane region" description="Helical" evidence="5">
    <location>
        <begin position="6"/>
        <end position="28"/>
    </location>
</feature>
<evidence type="ECO:0000313" key="7">
    <source>
        <dbReference type="EMBL" id="MCT7399652.1"/>
    </source>
</evidence>
<protein>
    <submittedName>
        <fullName evidence="7">ABC transporter permease</fullName>
    </submittedName>
</protein>
<evidence type="ECO:0000256" key="3">
    <source>
        <dbReference type="ARBA" id="ARBA00022989"/>
    </source>
</evidence>
<reference evidence="7" key="1">
    <citation type="submission" date="2022-09" db="EMBL/GenBank/DDBJ databases">
        <title>Eubacterium sp. LFL-14 isolated from human feces.</title>
        <authorList>
            <person name="Liu F."/>
        </authorList>
    </citation>
    <scope>NUCLEOTIDE SEQUENCE</scope>
    <source>
        <strain evidence="7">LFL-14</strain>
    </source>
</reference>
<comment type="caution">
    <text evidence="7">The sequence shown here is derived from an EMBL/GenBank/DDBJ whole genome shotgun (WGS) entry which is preliminary data.</text>
</comment>
<dbReference type="InterPro" id="IPR013525">
    <property type="entry name" value="ABC2_TM"/>
</dbReference>
<feature type="domain" description="ABC-2 type transporter transmembrane" evidence="6">
    <location>
        <begin position="6"/>
        <end position="192"/>
    </location>
</feature>
<accession>A0ABT2M5H6</accession>
<evidence type="ECO:0000259" key="6">
    <source>
        <dbReference type="Pfam" id="PF12698"/>
    </source>
</evidence>
<dbReference type="Proteomes" id="UP001431199">
    <property type="component" value="Unassembled WGS sequence"/>
</dbReference>
<evidence type="ECO:0000256" key="1">
    <source>
        <dbReference type="ARBA" id="ARBA00004141"/>
    </source>
</evidence>
<dbReference type="RefSeq" id="WP_260978974.1">
    <property type="nucleotide sequence ID" value="NZ_JAODBU010000011.1"/>
</dbReference>
<keyword evidence="8" id="KW-1185">Reference proteome</keyword>
<keyword evidence="2 5" id="KW-0812">Transmembrane</keyword>
<proteinExistence type="predicted"/>
<sequence length="203" mass="22465">MQIEYYTLIAMMCMYGGIFGLTAINNCLANMSSKGKRISVSPNKKSTIILSSTIGSYAVSLVGLAVLMAFLTFVIKVDFGENLLLIILLSMVGNLAGIALGVVIASIFRVSEGAKTGITIAVTMFFSVFSGMMGVTLKYVIDKNVPIINLINPNNLITDGFYSLYYYDTLDRYFRDIIYLIIFIIICLLISFVSLRREKYDSI</sequence>
<organism evidence="7 8">
    <name type="scientific">Eubacterium album</name>
    <dbReference type="NCBI Taxonomy" id="2978477"/>
    <lineage>
        <taxon>Bacteria</taxon>
        <taxon>Bacillati</taxon>
        <taxon>Bacillota</taxon>
        <taxon>Clostridia</taxon>
        <taxon>Eubacteriales</taxon>
        <taxon>Eubacteriaceae</taxon>
        <taxon>Eubacterium</taxon>
    </lineage>
</organism>